<organism evidence="3 4">
    <name type="scientific">Ancylobacter oerskovii</name>
    <dbReference type="NCBI Taxonomy" id="459519"/>
    <lineage>
        <taxon>Bacteria</taxon>
        <taxon>Pseudomonadati</taxon>
        <taxon>Pseudomonadota</taxon>
        <taxon>Alphaproteobacteria</taxon>
        <taxon>Hyphomicrobiales</taxon>
        <taxon>Xanthobacteraceae</taxon>
        <taxon>Ancylobacter</taxon>
    </lineage>
</organism>
<feature type="transmembrane region" description="Helical" evidence="2">
    <location>
        <begin position="20"/>
        <end position="45"/>
    </location>
</feature>
<accession>A0ABW4YX13</accession>
<keyword evidence="2" id="KW-1133">Transmembrane helix</keyword>
<keyword evidence="2" id="KW-0472">Membrane</keyword>
<keyword evidence="4" id="KW-1185">Reference proteome</keyword>
<comment type="caution">
    <text evidence="3">The sequence shown here is derived from an EMBL/GenBank/DDBJ whole genome shotgun (WGS) entry which is preliminary data.</text>
</comment>
<protein>
    <submittedName>
        <fullName evidence="3">Uncharacterized protein</fullName>
    </submittedName>
</protein>
<name>A0ABW4YX13_9HYPH</name>
<gene>
    <name evidence="3" type="ORF">ACFSNC_09890</name>
</gene>
<feature type="compositionally biased region" description="Low complexity" evidence="1">
    <location>
        <begin position="129"/>
        <end position="141"/>
    </location>
</feature>
<evidence type="ECO:0000256" key="1">
    <source>
        <dbReference type="SAM" id="MobiDB-lite"/>
    </source>
</evidence>
<sequence length="175" mass="17390">MISRHVPGPAASGAAARAGIAGTAFIFGAALGLAAALPLAALAFTPERMPAPMPRAIEAPAITQSPMVNRTAKGPRLDLSAPAAARVAPSPAQTQEPGFAPGLAPDPAREPALARDVPPVPQPALDMKAPAAPRAPAGAAPGPMPRGCLSALGGIRPNIPTENLTVCMADISTID</sequence>
<dbReference type="Proteomes" id="UP001597299">
    <property type="component" value="Unassembled WGS sequence"/>
</dbReference>
<keyword evidence="2" id="KW-0812">Transmembrane</keyword>
<evidence type="ECO:0000313" key="3">
    <source>
        <dbReference type="EMBL" id="MFD2140709.1"/>
    </source>
</evidence>
<feature type="region of interest" description="Disordered" evidence="1">
    <location>
        <begin position="72"/>
        <end position="141"/>
    </location>
</feature>
<feature type="compositionally biased region" description="Low complexity" evidence="1">
    <location>
        <begin position="80"/>
        <end position="92"/>
    </location>
</feature>
<evidence type="ECO:0000313" key="4">
    <source>
        <dbReference type="Proteomes" id="UP001597299"/>
    </source>
</evidence>
<evidence type="ECO:0000256" key="2">
    <source>
        <dbReference type="SAM" id="Phobius"/>
    </source>
</evidence>
<dbReference type="EMBL" id="JBHUHD010000001">
    <property type="protein sequence ID" value="MFD2140709.1"/>
    <property type="molecule type" value="Genomic_DNA"/>
</dbReference>
<proteinExistence type="predicted"/>
<reference evidence="4" key="1">
    <citation type="journal article" date="2019" name="Int. J. Syst. Evol. Microbiol.">
        <title>The Global Catalogue of Microorganisms (GCM) 10K type strain sequencing project: providing services to taxonomists for standard genome sequencing and annotation.</title>
        <authorList>
            <consortium name="The Broad Institute Genomics Platform"/>
            <consortium name="The Broad Institute Genome Sequencing Center for Infectious Disease"/>
            <person name="Wu L."/>
            <person name="Ma J."/>
        </authorList>
    </citation>
    <scope>NUCLEOTIDE SEQUENCE [LARGE SCALE GENOMIC DNA]</scope>
    <source>
        <strain evidence="4">CCM 7435</strain>
    </source>
</reference>
<dbReference type="RefSeq" id="WP_213350776.1">
    <property type="nucleotide sequence ID" value="NZ_JAHBGB010000002.1"/>
</dbReference>